<sequence length="88" mass="10164">MGSNQAYKGEDRARDKDKLRHLVLSHTQRDKFIIALMRIGYERVRPQEGDCHGVLWLQNLLRYSRSLSTLSNRDFLCCEAVPGSSKAR</sequence>
<organism evidence="1 2">
    <name type="scientific">Cotesia glomerata</name>
    <name type="common">Lepidopteran parasitic wasp</name>
    <name type="synonym">Apanteles glomeratus</name>
    <dbReference type="NCBI Taxonomy" id="32391"/>
    <lineage>
        <taxon>Eukaryota</taxon>
        <taxon>Metazoa</taxon>
        <taxon>Ecdysozoa</taxon>
        <taxon>Arthropoda</taxon>
        <taxon>Hexapoda</taxon>
        <taxon>Insecta</taxon>
        <taxon>Pterygota</taxon>
        <taxon>Neoptera</taxon>
        <taxon>Endopterygota</taxon>
        <taxon>Hymenoptera</taxon>
        <taxon>Apocrita</taxon>
        <taxon>Ichneumonoidea</taxon>
        <taxon>Braconidae</taxon>
        <taxon>Microgastrinae</taxon>
        <taxon>Cotesia</taxon>
    </lineage>
</organism>
<evidence type="ECO:0000313" key="2">
    <source>
        <dbReference type="Proteomes" id="UP000826195"/>
    </source>
</evidence>
<proteinExistence type="predicted"/>
<accession>A0AAV7IZA3</accession>
<reference evidence="1 2" key="1">
    <citation type="journal article" date="2021" name="J. Hered.">
        <title>A chromosome-level genome assembly of the parasitoid wasp, Cotesia glomerata (Hymenoptera: Braconidae).</title>
        <authorList>
            <person name="Pinto B.J."/>
            <person name="Weis J.J."/>
            <person name="Gamble T."/>
            <person name="Ode P.J."/>
            <person name="Paul R."/>
            <person name="Zaspel J.M."/>
        </authorList>
    </citation>
    <scope>NUCLEOTIDE SEQUENCE [LARGE SCALE GENOMIC DNA]</scope>
    <source>
        <strain evidence="1">CgM1</strain>
    </source>
</reference>
<keyword evidence="2" id="KW-1185">Reference proteome</keyword>
<dbReference type="AlphaFoldDB" id="A0AAV7IZA3"/>
<protein>
    <submittedName>
        <fullName evidence="1">Uncharacterized protein</fullName>
    </submittedName>
</protein>
<dbReference type="Proteomes" id="UP000826195">
    <property type="component" value="Unassembled WGS sequence"/>
</dbReference>
<gene>
    <name evidence="1" type="ORF">KQX54_019232</name>
</gene>
<comment type="caution">
    <text evidence="1">The sequence shown here is derived from an EMBL/GenBank/DDBJ whole genome shotgun (WGS) entry which is preliminary data.</text>
</comment>
<evidence type="ECO:0000313" key="1">
    <source>
        <dbReference type="EMBL" id="KAH0561751.1"/>
    </source>
</evidence>
<dbReference type="EMBL" id="JAHXZJ010000374">
    <property type="protein sequence ID" value="KAH0561751.1"/>
    <property type="molecule type" value="Genomic_DNA"/>
</dbReference>
<name>A0AAV7IZA3_COTGL</name>